<evidence type="ECO:0000256" key="1">
    <source>
        <dbReference type="SAM" id="MobiDB-lite"/>
    </source>
</evidence>
<protein>
    <submittedName>
        <fullName evidence="2">Unnamed protein product</fullName>
    </submittedName>
</protein>
<name>A0A9W7DMB1_AMBMO</name>
<evidence type="ECO:0000313" key="3">
    <source>
        <dbReference type="Proteomes" id="UP001165063"/>
    </source>
</evidence>
<proteinExistence type="predicted"/>
<reference evidence="2" key="1">
    <citation type="submission" date="2023-04" db="EMBL/GenBank/DDBJ databases">
        <title>Ambrosiozyma monospora NBRC 1965.</title>
        <authorList>
            <person name="Ichikawa N."/>
            <person name="Sato H."/>
            <person name="Tonouchi N."/>
        </authorList>
    </citation>
    <scope>NUCLEOTIDE SEQUENCE</scope>
    <source>
        <strain evidence="2">NBRC 1965</strain>
    </source>
</reference>
<feature type="compositionally biased region" description="Low complexity" evidence="1">
    <location>
        <begin position="195"/>
        <end position="216"/>
    </location>
</feature>
<feature type="compositionally biased region" description="Basic and acidic residues" evidence="1">
    <location>
        <begin position="166"/>
        <end position="182"/>
    </location>
</feature>
<feature type="region of interest" description="Disordered" evidence="1">
    <location>
        <begin position="166"/>
        <end position="243"/>
    </location>
</feature>
<evidence type="ECO:0000313" key="2">
    <source>
        <dbReference type="EMBL" id="GMG40590.1"/>
    </source>
</evidence>
<dbReference type="EMBL" id="BSXU01003942">
    <property type="protein sequence ID" value="GMG40590.1"/>
    <property type="molecule type" value="Genomic_DNA"/>
</dbReference>
<dbReference type="Proteomes" id="UP001165063">
    <property type="component" value="Unassembled WGS sequence"/>
</dbReference>
<feature type="compositionally biased region" description="Acidic residues" evidence="1">
    <location>
        <begin position="234"/>
        <end position="243"/>
    </location>
</feature>
<dbReference type="OrthoDB" id="72441at2759"/>
<accession>A0A9W7DMB1</accession>
<comment type="caution">
    <text evidence="2">The sequence shown here is derived from an EMBL/GenBank/DDBJ whole genome shotgun (WGS) entry which is preliminary data.</text>
</comment>
<sequence length="419" mass="48757">MKLPQALSTLFSSISSDDTSAVNDSNDNNIKYDVLLENQRGVKLFGIPLYGSDPILTPFDPPKFETLSGLKVPNMYHYPLPGKSWVWCWKSWHILMIKDVDEEGWIYARMRFGSHHWKGVGKFGNFVRRRIWIRKRERFFPENGLPSEKFEPEILVVNKNDGTLSKKELKKEQKQERKEEKKERKREKKKQKTNKSTSSKSATAKPVIPIIGIEPVPDQEKISSSAVSQSSSESEVESCSDFDSDLESQRAFVETERRIIMNAFSGKHNESYNSEDRVFTKVNKLINDLANQPIDRLRTHKLIQFFEDCSNADLQTIIGEFESQYDDYSNNLNHPDPVFPYSSSLKGINSDFQFNDSWLSEMLESFQFNDSRRKFIAQFELIIDKRVSFDHEVNEKREELLTNILKKYELLLNGKPKQI</sequence>
<keyword evidence="3" id="KW-1185">Reference proteome</keyword>
<organism evidence="2 3">
    <name type="scientific">Ambrosiozyma monospora</name>
    <name type="common">Yeast</name>
    <name type="synonym">Endomycopsis monosporus</name>
    <dbReference type="NCBI Taxonomy" id="43982"/>
    <lineage>
        <taxon>Eukaryota</taxon>
        <taxon>Fungi</taxon>
        <taxon>Dikarya</taxon>
        <taxon>Ascomycota</taxon>
        <taxon>Saccharomycotina</taxon>
        <taxon>Pichiomycetes</taxon>
        <taxon>Pichiales</taxon>
        <taxon>Pichiaceae</taxon>
        <taxon>Ambrosiozyma</taxon>
    </lineage>
</organism>
<dbReference type="AlphaFoldDB" id="A0A9W7DMB1"/>
<feature type="compositionally biased region" description="Low complexity" evidence="1">
    <location>
        <begin position="223"/>
        <end position="233"/>
    </location>
</feature>
<gene>
    <name evidence="2" type="ORF">Amon01_000631900</name>
</gene>
<feature type="compositionally biased region" description="Basic residues" evidence="1">
    <location>
        <begin position="183"/>
        <end position="193"/>
    </location>
</feature>